<protein>
    <submittedName>
        <fullName evidence="1">Uncharacterized protein</fullName>
    </submittedName>
</protein>
<evidence type="ECO:0000313" key="1">
    <source>
        <dbReference type="EMBL" id="TCN25977.1"/>
    </source>
</evidence>
<comment type="caution">
    <text evidence="1">The sequence shown here is derived from an EMBL/GenBank/DDBJ whole genome shotgun (WGS) entry which is preliminary data.</text>
</comment>
<accession>A0A4R2BG21</accession>
<keyword evidence="2" id="KW-1185">Reference proteome</keyword>
<dbReference type="EMBL" id="SLVV01000004">
    <property type="protein sequence ID" value="TCN25977.1"/>
    <property type="molecule type" value="Genomic_DNA"/>
</dbReference>
<sequence>MRKGIILPLTVLIALLLPAISGVYVLAQAEPLETIYKKEIDITGDGKKDLIEMIGVPFEKGTLFLKEIYVTAKTSEGKNIKIDFEGGYEPSLQIKDLDHDGVKDLFVGVATGGSGGLSNYYLYSLKGSNLSDLTVPDPLTISSTFENNYKATIKLDDVGESYQFNLSNRKKEYDRLGLYHNGKLNEPAELMVFPFSTLKAVKVKGNKAGVKGVQRFSGVSNGDTIGFVESSWYLEDGKWKLINTSVQKTLEKKK</sequence>
<dbReference type="Proteomes" id="UP000295689">
    <property type="component" value="Unassembled WGS sequence"/>
</dbReference>
<dbReference type="SUPFAM" id="SSF69318">
    <property type="entry name" value="Integrin alpha N-terminal domain"/>
    <property type="match status" value="1"/>
</dbReference>
<dbReference type="RefSeq" id="WP_132003984.1">
    <property type="nucleotide sequence ID" value="NZ_JABUHM010000009.1"/>
</dbReference>
<name>A0A4R2BG21_9BACI</name>
<proteinExistence type="predicted"/>
<dbReference type="InterPro" id="IPR028994">
    <property type="entry name" value="Integrin_alpha_N"/>
</dbReference>
<organism evidence="1 2">
    <name type="scientific">Mesobacillus foraminis</name>
    <dbReference type="NCBI Taxonomy" id="279826"/>
    <lineage>
        <taxon>Bacteria</taxon>
        <taxon>Bacillati</taxon>
        <taxon>Bacillota</taxon>
        <taxon>Bacilli</taxon>
        <taxon>Bacillales</taxon>
        <taxon>Bacillaceae</taxon>
        <taxon>Mesobacillus</taxon>
    </lineage>
</organism>
<evidence type="ECO:0000313" key="2">
    <source>
        <dbReference type="Proteomes" id="UP000295689"/>
    </source>
</evidence>
<dbReference type="AlphaFoldDB" id="A0A4R2BG21"/>
<dbReference type="Gene3D" id="2.130.10.130">
    <property type="entry name" value="Integrin alpha, N-terminal"/>
    <property type="match status" value="1"/>
</dbReference>
<gene>
    <name evidence="1" type="ORF">EV146_10484</name>
</gene>
<reference evidence="1 2" key="1">
    <citation type="journal article" date="2015" name="Stand. Genomic Sci.">
        <title>Genomic Encyclopedia of Bacterial and Archaeal Type Strains, Phase III: the genomes of soil and plant-associated and newly described type strains.</title>
        <authorList>
            <person name="Whitman W.B."/>
            <person name="Woyke T."/>
            <person name="Klenk H.P."/>
            <person name="Zhou Y."/>
            <person name="Lilburn T.G."/>
            <person name="Beck B.J."/>
            <person name="De Vos P."/>
            <person name="Vandamme P."/>
            <person name="Eisen J.A."/>
            <person name="Garrity G."/>
            <person name="Hugenholtz P."/>
            <person name="Kyrpides N.C."/>
        </authorList>
    </citation>
    <scope>NUCLEOTIDE SEQUENCE [LARGE SCALE GENOMIC DNA]</scope>
    <source>
        <strain evidence="1 2">CV53</strain>
    </source>
</reference>